<dbReference type="AlphaFoldDB" id="A0A814TTZ4"/>
<dbReference type="Proteomes" id="UP000681967">
    <property type="component" value="Unassembled WGS sequence"/>
</dbReference>
<name>A0A814TTZ4_9BILA</name>
<proteinExistence type="predicted"/>
<dbReference type="EMBL" id="CAJNRE010017587">
    <property type="protein sequence ID" value="CAF2156098.1"/>
    <property type="molecule type" value="Genomic_DNA"/>
</dbReference>
<evidence type="ECO:0000313" key="3">
    <source>
        <dbReference type="EMBL" id="CAF5120277.1"/>
    </source>
</evidence>
<sequence>MFNDHLIIDKYVLPKNEQRASRGLRSNRHLIDIFGGFYYNTVPYFGCMILKRIAMVYLPPGTYTFNVSVRSDVATGLVRGGTVLYELTQIEAPLKNVGSFNIAYVN</sequence>
<protein>
    <submittedName>
        <fullName evidence="1">Uncharacterized protein</fullName>
    </submittedName>
</protein>
<comment type="caution">
    <text evidence="1">The sequence shown here is derived from an EMBL/GenBank/DDBJ whole genome shotgun (WGS) entry which is preliminary data.</text>
</comment>
<dbReference type="EMBL" id="CAJNOV010004151">
    <property type="protein sequence ID" value="CAF1164498.1"/>
    <property type="molecule type" value="Genomic_DNA"/>
</dbReference>
<evidence type="ECO:0000313" key="4">
    <source>
        <dbReference type="Proteomes" id="UP000663855"/>
    </source>
</evidence>
<accession>A0A814TTZ4</accession>
<evidence type="ECO:0000313" key="2">
    <source>
        <dbReference type="EMBL" id="CAF2156098.1"/>
    </source>
</evidence>
<dbReference type="EMBL" id="CAJOBH010244474">
    <property type="protein sequence ID" value="CAF5120277.1"/>
    <property type="molecule type" value="Genomic_DNA"/>
</dbReference>
<evidence type="ECO:0000313" key="1">
    <source>
        <dbReference type="EMBL" id="CAF1164498.1"/>
    </source>
</evidence>
<dbReference type="Proteomes" id="UP000663824">
    <property type="component" value="Unassembled WGS sequence"/>
</dbReference>
<dbReference type="Proteomes" id="UP000663855">
    <property type="component" value="Unassembled WGS sequence"/>
</dbReference>
<gene>
    <name evidence="3" type="ORF">BYL167_LOCUS66968</name>
    <name evidence="1" type="ORF">CJN711_LOCUS10183</name>
    <name evidence="2" type="ORF">MBJ925_LOCUS32233</name>
</gene>
<reference evidence="1" key="1">
    <citation type="submission" date="2021-02" db="EMBL/GenBank/DDBJ databases">
        <authorList>
            <person name="Nowell W R."/>
        </authorList>
    </citation>
    <scope>NUCLEOTIDE SEQUENCE</scope>
</reference>
<organism evidence="1 4">
    <name type="scientific">Rotaria magnacalcarata</name>
    <dbReference type="NCBI Taxonomy" id="392030"/>
    <lineage>
        <taxon>Eukaryota</taxon>
        <taxon>Metazoa</taxon>
        <taxon>Spiralia</taxon>
        <taxon>Gnathifera</taxon>
        <taxon>Rotifera</taxon>
        <taxon>Eurotatoria</taxon>
        <taxon>Bdelloidea</taxon>
        <taxon>Philodinida</taxon>
        <taxon>Philodinidae</taxon>
        <taxon>Rotaria</taxon>
    </lineage>
</organism>